<dbReference type="EMBL" id="OCYT01000098">
    <property type="protein sequence ID" value="SON81664.1"/>
    <property type="molecule type" value="Genomic_DNA"/>
</dbReference>
<organism evidence="9 10">
    <name type="scientific">Xanthomonas campestris pv. phaseoli</name>
    <dbReference type="NCBI Taxonomy" id="317013"/>
    <lineage>
        <taxon>Bacteria</taxon>
        <taxon>Pseudomonadati</taxon>
        <taxon>Pseudomonadota</taxon>
        <taxon>Gammaproteobacteria</taxon>
        <taxon>Lysobacterales</taxon>
        <taxon>Lysobacteraceae</taxon>
        <taxon>Xanthomonas</taxon>
    </lineage>
</organism>
<dbReference type="Proteomes" id="UP000234166">
    <property type="component" value="Unassembled WGS sequence"/>
</dbReference>
<evidence type="ECO:0000256" key="1">
    <source>
        <dbReference type="ARBA" id="ARBA00003943"/>
    </source>
</evidence>
<dbReference type="InterPro" id="IPR007886">
    <property type="entry name" value="AlaDH/PNT_N"/>
</dbReference>
<evidence type="ECO:0000313" key="10">
    <source>
        <dbReference type="Proteomes" id="UP000234166"/>
    </source>
</evidence>
<reference evidence="10 11" key="1">
    <citation type="submission" date="2017-10" db="EMBL/GenBank/DDBJ databases">
        <authorList>
            <person name="Regsiter A."/>
            <person name="William W."/>
        </authorList>
    </citation>
    <scope>NUCLEOTIDE SEQUENCE [LARGE SCALE GENOMIC DNA]</scope>
    <source>
        <strain evidence="8 11">CFBP6984</strain>
        <strain evidence="9 10">CFBP7430</strain>
    </source>
</reference>
<keyword evidence="3" id="KW-0521">NADP</keyword>
<dbReference type="AlphaFoldDB" id="A0AB38E022"/>
<name>A0AB38E022_XANCH</name>
<evidence type="ECO:0000256" key="5">
    <source>
        <dbReference type="ARBA" id="ARBA00023027"/>
    </source>
</evidence>
<sequence>MAVQVLVLKERAAGAPCGRDAGNGQETGRARCRRVDRAGAGRASSMHDAVYLQAGAQPACAGAMAQAEMVLCVQAPSTDTLLCCKPHPAVIGMRWRRTRIRRAQAFTARQSIAFPLERLPRSPRAQSIDVLRSQAGMAGDKVVLSAA</sequence>
<comment type="function">
    <text evidence="1">The transhydrogenation between NADH and NADP is coupled to respiration and ATP hydrolysis and functions as a proton pump across the membrane.</text>
</comment>
<gene>
    <name evidence="8" type="ORF">XAP6984_420035</name>
    <name evidence="9" type="ORF">XAP7430_400052</name>
</gene>
<dbReference type="SUPFAM" id="SSF52283">
    <property type="entry name" value="Formate/glycerate dehydrogenase catalytic domain-like"/>
    <property type="match status" value="1"/>
</dbReference>
<evidence type="ECO:0000256" key="4">
    <source>
        <dbReference type="ARBA" id="ARBA00022967"/>
    </source>
</evidence>
<comment type="catalytic activity">
    <reaction evidence="6">
        <text>NAD(+) + NADPH + H(+)(in) = NADH + NADP(+) + H(+)(out)</text>
        <dbReference type="Rhea" id="RHEA:47992"/>
        <dbReference type="ChEBI" id="CHEBI:15378"/>
        <dbReference type="ChEBI" id="CHEBI:57540"/>
        <dbReference type="ChEBI" id="CHEBI:57783"/>
        <dbReference type="ChEBI" id="CHEBI:57945"/>
        <dbReference type="ChEBI" id="CHEBI:58349"/>
        <dbReference type="EC" id="7.1.1.1"/>
    </reaction>
</comment>
<keyword evidence="5" id="KW-0520">NAD</keyword>
<dbReference type="SMART" id="SM01003">
    <property type="entry name" value="AlaDh_PNT_N"/>
    <property type="match status" value="1"/>
</dbReference>
<evidence type="ECO:0000313" key="8">
    <source>
        <dbReference type="EMBL" id="SON81664.1"/>
    </source>
</evidence>
<evidence type="ECO:0000256" key="6">
    <source>
        <dbReference type="ARBA" id="ARBA00048202"/>
    </source>
</evidence>
<keyword evidence="4" id="KW-1278">Translocase</keyword>
<proteinExistence type="predicted"/>
<dbReference type="PANTHER" id="PTHR10160">
    <property type="entry name" value="NAD(P) TRANSHYDROGENASE"/>
    <property type="match status" value="1"/>
</dbReference>
<evidence type="ECO:0000256" key="2">
    <source>
        <dbReference type="ARBA" id="ARBA00012943"/>
    </source>
</evidence>
<feature type="domain" description="Alanine dehydrogenase/pyridine nucleotide transhydrogenase N-terminal" evidence="7">
    <location>
        <begin position="14"/>
        <end position="138"/>
    </location>
</feature>
<dbReference type="GO" id="GO:0005886">
    <property type="term" value="C:plasma membrane"/>
    <property type="evidence" value="ECO:0007669"/>
    <property type="project" value="TreeGrafter"/>
</dbReference>
<comment type="caution">
    <text evidence="9">The sequence shown here is derived from an EMBL/GenBank/DDBJ whole genome shotgun (WGS) entry which is preliminary data.</text>
</comment>
<dbReference type="GO" id="GO:0050661">
    <property type="term" value="F:NADP binding"/>
    <property type="evidence" value="ECO:0007669"/>
    <property type="project" value="TreeGrafter"/>
</dbReference>
<keyword evidence="11" id="KW-1185">Reference proteome</keyword>
<accession>A0AB38E022</accession>
<protein>
    <recommendedName>
        <fullName evidence="2">proton-translocating NAD(P)(+) transhydrogenase</fullName>
        <ecNumber evidence="2">7.1.1.1</ecNumber>
    </recommendedName>
</protein>
<evidence type="ECO:0000259" key="7">
    <source>
        <dbReference type="SMART" id="SM01003"/>
    </source>
</evidence>
<dbReference type="GO" id="GO:0006740">
    <property type="term" value="P:NADPH regeneration"/>
    <property type="evidence" value="ECO:0007669"/>
    <property type="project" value="TreeGrafter"/>
</dbReference>
<dbReference type="Gene3D" id="3.40.50.720">
    <property type="entry name" value="NAD(P)-binding Rossmann-like Domain"/>
    <property type="match status" value="1"/>
</dbReference>
<dbReference type="Proteomes" id="UP000234181">
    <property type="component" value="Unassembled WGS sequence"/>
</dbReference>
<evidence type="ECO:0000313" key="11">
    <source>
        <dbReference type="Proteomes" id="UP000234181"/>
    </source>
</evidence>
<dbReference type="Pfam" id="PF05222">
    <property type="entry name" value="AlaDh_PNT_N"/>
    <property type="match status" value="1"/>
</dbReference>
<evidence type="ECO:0000256" key="3">
    <source>
        <dbReference type="ARBA" id="ARBA00022857"/>
    </source>
</evidence>
<evidence type="ECO:0000313" key="9">
    <source>
        <dbReference type="EMBL" id="SON88943.1"/>
    </source>
</evidence>
<dbReference type="EC" id="7.1.1.1" evidence="2"/>
<dbReference type="GO" id="GO:0008750">
    <property type="term" value="F:proton-translocating NAD(P)+ transhydrogenase activity"/>
    <property type="evidence" value="ECO:0007669"/>
    <property type="project" value="UniProtKB-EC"/>
</dbReference>
<dbReference type="PANTHER" id="PTHR10160:SF19">
    <property type="entry name" value="PROTON-TRANSLOCATING NAD(P)(+) TRANSHYDROGENASE"/>
    <property type="match status" value="1"/>
</dbReference>
<dbReference type="EMBL" id="OCYS01000095">
    <property type="protein sequence ID" value="SON88943.1"/>
    <property type="molecule type" value="Genomic_DNA"/>
</dbReference>